<organism evidence="1 2">
    <name type="scientific">Lentzea fradiae</name>
    <dbReference type="NCBI Taxonomy" id="200378"/>
    <lineage>
        <taxon>Bacteria</taxon>
        <taxon>Bacillati</taxon>
        <taxon>Actinomycetota</taxon>
        <taxon>Actinomycetes</taxon>
        <taxon>Pseudonocardiales</taxon>
        <taxon>Pseudonocardiaceae</taxon>
        <taxon>Lentzea</taxon>
    </lineage>
</organism>
<keyword evidence="2" id="KW-1185">Reference proteome</keyword>
<dbReference type="InterPro" id="IPR036102">
    <property type="entry name" value="OsmC/Ohrsf"/>
</dbReference>
<protein>
    <submittedName>
        <fullName evidence="1">Organic hydroperoxide reductase OsmC/OhrA</fullName>
    </submittedName>
</protein>
<dbReference type="InterPro" id="IPR015946">
    <property type="entry name" value="KH_dom-like_a/b"/>
</dbReference>
<dbReference type="SUPFAM" id="SSF82784">
    <property type="entry name" value="OsmC-like"/>
    <property type="match status" value="1"/>
</dbReference>
<dbReference type="InterPro" id="IPR003718">
    <property type="entry name" value="OsmC/Ohr_fam"/>
</dbReference>
<gene>
    <name evidence="1" type="ORF">SAMN05216553_11613</name>
</gene>
<dbReference type="Pfam" id="PF02566">
    <property type="entry name" value="OsmC"/>
    <property type="match status" value="1"/>
</dbReference>
<dbReference type="OrthoDB" id="9795405at2"/>
<dbReference type="Gene3D" id="3.30.300.20">
    <property type="match status" value="1"/>
</dbReference>
<evidence type="ECO:0000313" key="1">
    <source>
        <dbReference type="EMBL" id="SDH10770.1"/>
    </source>
</evidence>
<name>A0A1G7ZRP0_9PSEU</name>
<dbReference type="AlphaFoldDB" id="A0A1G7ZRP0"/>
<proteinExistence type="predicted"/>
<evidence type="ECO:0000313" key="2">
    <source>
        <dbReference type="Proteomes" id="UP000199623"/>
    </source>
</evidence>
<dbReference type="PANTHER" id="PTHR42830">
    <property type="entry name" value="OSMOTICALLY INDUCIBLE FAMILY PROTEIN"/>
    <property type="match status" value="1"/>
</dbReference>
<accession>A0A1G7ZRP0</accession>
<dbReference type="STRING" id="200378.SAMN05216553_11613"/>
<reference evidence="2" key="1">
    <citation type="submission" date="2016-10" db="EMBL/GenBank/DDBJ databases">
        <authorList>
            <person name="Varghese N."/>
            <person name="Submissions S."/>
        </authorList>
    </citation>
    <scope>NUCLEOTIDE SEQUENCE [LARGE SCALE GENOMIC DNA]</scope>
    <source>
        <strain evidence="2">CGMCC 4.3506</strain>
    </source>
</reference>
<sequence>MGTHQYEVDVTWTGNTGSGTAGYQSYERAHEVVAEGKPTIPGSSDPAFRGDRSRYNPEELLLASLSQCHMLWYLHLASVNGVVVTAYRDHATGTMAEHPDGSGRFTEVVLNPVVTVADPATRETAQALHEKAHSMCFIAASVNFPVRHEPVVTGESA</sequence>
<dbReference type="PANTHER" id="PTHR42830:SF2">
    <property type="entry name" value="OSMC_OHR FAMILY PROTEIN"/>
    <property type="match status" value="1"/>
</dbReference>
<dbReference type="RefSeq" id="WP_090056219.1">
    <property type="nucleotide sequence ID" value="NZ_FNCC01000016.1"/>
</dbReference>
<dbReference type="InterPro" id="IPR052707">
    <property type="entry name" value="OsmC_Ohr_Peroxiredoxin"/>
</dbReference>
<dbReference type="Proteomes" id="UP000199623">
    <property type="component" value="Unassembled WGS sequence"/>
</dbReference>
<dbReference type="EMBL" id="FNCC01000016">
    <property type="protein sequence ID" value="SDH10770.1"/>
    <property type="molecule type" value="Genomic_DNA"/>
</dbReference>